<sequence>MSVLIDRLLSVRPEVQTVSRPLNMAVVKAADKEVLACVEKAIKEKRIYAYLIDDQQELTELLEKFDIDSNSYEIIDLKDDAEAAFKAVELVREGKVDAILKGLIPTGKLLKQVVNKQTGIRKADLLSHVTVMAVPKLDRLIAITDAGLILLPDKEMAKVEINNAVEVMQALKVENIKVSLLSAAENLIPKLPSSVMETELASEYQAETDFIVEGPISFDLSMSPASAKEKRYQGRIQGDADILFAPDIVTGNVACKSLLYFGDAKMAGVVMGAQVPVIVTSRASSFEEKYASILLAQIMMLDRKI</sequence>
<comment type="caution">
    <text evidence="5">The sequence shown here is derived from an EMBL/GenBank/DDBJ whole genome shotgun (WGS) entry which is preliminary data.</text>
</comment>
<evidence type="ECO:0000313" key="5">
    <source>
        <dbReference type="EMBL" id="CCI87015.1"/>
    </source>
</evidence>
<comment type="similarity">
    <text evidence="1">Belongs to the phosphate acetyltransferase and butyryltransferase family.</text>
</comment>
<proteinExistence type="inferred from homology"/>
<evidence type="ECO:0000313" key="7">
    <source>
        <dbReference type="Proteomes" id="UP000009326"/>
    </source>
</evidence>
<dbReference type="GO" id="GO:0050182">
    <property type="term" value="F:phosphate butyryltransferase activity"/>
    <property type="evidence" value="ECO:0007669"/>
    <property type="project" value="UniProtKB-EC"/>
</dbReference>
<name>I7K0R2_9LACO</name>
<dbReference type="InterPro" id="IPR050500">
    <property type="entry name" value="Phos_Acetyltrans/Butyryltrans"/>
</dbReference>
<dbReference type="PIRSF" id="PIRSF000428">
    <property type="entry name" value="P_Ac_trans"/>
    <property type="match status" value="1"/>
</dbReference>
<keyword evidence="3 5" id="KW-0012">Acyltransferase</keyword>
<dbReference type="Proteomes" id="UP000051521">
    <property type="component" value="Unassembled WGS sequence"/>
</dbReference>
<evidence type="ECO:0000313" key="6">
    <source>
        <dbReference type="EMBL" id="KRN09988.1"/>
    </source>
</evidence>
<keyword evidence="2 5" id="KW-0808">Transferase</keyword>
<dbReference type="EC" id="2.3.1.19" evidence="5"/>
<dbReference type="InterPro" id="IPR002505">
    <property type="entry name" value="PTA_PTB"/>
</dbReference>
<dbReference type="SUPFAM" id="SSF53659">
    <property type="entry name" value="Isocitrate/Isopropylmalate dehydrogenase-like"/>
    <property type="match status" value="1"/>
</dbReference>
<dbReference type="Gene3D" id="3.40.718.10">
    <property type="entry name" value="Isopropylmalate Dehydrogenase"/>
    <property type="match status" value="1"/>
</dbReference>
<accession>I7K0R2</accession>
<dbReference type="PANTHER" id="PTHR43356">
    <property type="entry name" value="PHOSPHATE ACETYLTRANSFERASE"/>
    <property type="match status" value="1"/>
</dbReference>
<dbReference type="EMBL" id="CAKC01000045">
    <property type="protein sequence ID" value="CCI87015.1"/>
    <property type="molecule type" value="Genomic_DNA"/>
</dbReference>
<evidence type="ECO:0000259" key="4">
    <source>
        <dbReference type="Pfam" id="PF01515"/>
    </source>
</evidence>
<dbReference type="Pfam" id="PF01515">
    <property type="entry name" value="PTA_PTB"/>
    <property type="match status" value="1"/>
</dbReference>
<reference evidence="6 8" key="2">
    <citation type="journal article" date="2015" name="Genome Announc.">
        <title>Expanding the biotechnology potential of lactobacilli through comparative genomics of 213 strains and associated genera.</title>
        <authorList>
            <person name="Sun Z."/>
            <person name="Harris H.M."/>
            <person name="McCann A."/>
            <person name="Guo C."/>
            <person name="Argimon S."/>
            <person name="Zhang W."/>
            <person name="Yang X."/>
            <person name="Jeffery I.B."/>
            <person name="Cooney J.C."/>
            <person name="Kagawa T.F."/>
            <person name="Liu W."/>
            <person name="Song Y."/>
            <person name="Salvetti E."/>
            <person name="Wrobel A."/>
            <person name="Rasinkangas P."/>
            <person name="Parkhill J."/>
            <person name="Rea M.C."/>
            <person name="O'Sullivan O."/>
            <person name="Ritari J."/>
            <person name="Douillard F.P."/>
            <person name="Paul Ross R."/>
            <person name="Yang R."/>
            <person name="Briner A.E."/>
            <person name="Felis G.E."/>
            <person name="de Vos W.M."/>
            <person name="Barrangou R."/>
            <person name="Klaenhammer T.R."/>
            <person name="Caufield P.W."/>
            <person name="Cui Y."/>
            <person name="Zhang H."/>
            <person name="O'Toole P.W."/>
        </authorList>
    </citation>
    <scope>NUCLEOTIDE SEQUENCE [LARGE SCALE GENOMIC DNA]</scope>
    <source>
        <strain evidence="6 8">DSM 23908</strain>
    </source>
</reference>
<evidence type="ECO:0000313" key="8">
    <source>
        <dbReference type="Proteomes" id="UP000051521"/>
    </source>
</evidence>
<keyword evidence="8" id="KW-1185">Reference proteome</keyword>
<dbReference type="PANTHER" id="PTHR43356:SF2">
    <property type="entry name" value="PHOSPHATE ACETYLTRANSFERASE"/>
    <property type="match status" value="1"/>
</dbReference>
<dbReference type="RefSeq" id="WP_008473119.1">
    <property type="nucleotide sequence ID" value="NZ_AYZO01000036.1"/>
</dbReference>
<evidence type="ECO:0000256" key="3">
    <source>
        <dbReference type="ARBA" id="ARBA00023315"/>
    </source>
</evidence>
<dbReference type="OrthoDB" id="9774179at2"/>
<evidence type="ECO:0000256" key="1">
    <source>
        <dbReference type="ARBA" id="ARBA00005656"/>
    </source>
</evidence>
<feature type="domain" description="Phosphate acetyl/butaryl transferase" evidence="4">
    <location>
        <begin position="83"/>
        <end position="296"/>
    </location>
</feature>
<evidence type="ECO:0000256" key="2">
    <source>
        <dbReference type="ARBA" id="ARBA00022679"/>
    </source>
</evidence>
<reference evidence="5 7" key="1">
    <citation type="submission" date="2012-06" db="EMBL/GenBank/DDBJ databases">
        <title>Draft genome sequence of Lactobacillus gigeriorum CRBIP 24.85T, isolated from chicken crop.</title>
        <authorList>
            <person name="Cousin S."/>
            <person name="Ma L."/>
            <person name="Creno S."/>
            <person name="Clermont D."/>
            <person name="Loux V."/>
            <person name="Bizet C."/>
            <person name="Bouchier C."/>
        </authorList>
    </citation>
    <scope>NUCLEOTIDE SEQUENCE [LARGE SCALE GENOMIC DNA]</scope>
    <source>
        <strain evidence="7">CRBIP 24.85T</strain>
        <strain evidence="5">Type strain: CRBIP 24.85</strain>
    </source>
</reference>
<dbReference type="EMBL" id="AYZO01000036">
    <property type="protein sequence ID" value="KRN09988.1"/>
    <property type="molecule type" value="Genomic_DNA"/>
</dbReference>
<dbReference type="Proteomes" id="UP000009326">
    <property type="component" value="Unassembled WGS sequence"/>
</dbReference>
<gene>
    <name evidence="5" type="ORF">BN52_01940</name>
    <name evidence="6" type="ORF">FC38_GL001233</name>
</gene>
<dbReference type="PATRIC" id="fig|1423751.3.peg.1274"/>
<dbReference type="STRING" id="1423751.FC38_GL001233"/>
<dbReference type="InterPro" id="IPR012147">
    <property type="entry name" value="P_Ac_Bu_trans"/>
</dbReference>
<protein>
    <submittedName>
        <fullName evidence="6">Branched-chain phosphotransacylase</fullName>
    </submittedName>
    <submittedName>
        <fullName evidence="5">Phosphate butyryltransferase</fullName>
        <ecNumber evidence="5">2.3.1.19</ecNumber>
    </submittedName>
</protein>
<dbReference type="AlphaFoldDB" id="I7K0R2"/>
<organism evidence="5 7">
    <name type="scientific">Lactobacillus gigeriorum DSM 23908 = CRBIP 24.85</name>
    <dbReference type="NCBI Taxonomy" id="1423751"/>
    <lineage>
        <taxon>Bacteria</taxon>
        <taxon>Bacillati</taxon>
        <taxon>Bacillota</taxon>
        <taxon>Bacilli</taxon>
        <taxon>Lactobacillales</taxon>
        <taxon>Lactobacillaceae</taxon>
        <taxon>Lactobacillus</taxon>
    </lineage>
</organism>